<keyword evidence="3 8" id="KW-0540">Nuclease</keyword>
<gene>
    <name evidence="8" type="primary">vapC</name>
    <name evidence="10" type="ORF">CVV65_15750</name>
</gene>
<dbReference type="SUPFAM" id="SSF88723">
    <property type="entry name" value="PIN domain-like"/>
    <property type="match status" value="1"/>
</dbReference>
<keyword evidence="4 8" id="KW-0479">Metal-binding</keyword>
<dbReference type="GO" id="GO:0000287">
    <property type="term" value="F:magnesium ion binding"/>
    <property type="evidence" value="ECO:0007669"/>
    <property type="project" value="UniProtKB-UniRule"/>
</dbReference>
<feature type="binding site" evidence="8">
    <location>
        <position position="6"/>
    </location>
    <ligand>
        <name>Mg(2+)</name>
        <dbReference type="ChEBI" id="CHEBI:18420"/>
    </ligand>
</feature>
<sequence length="145" mass="16442">MKYLLDTCVISELVKRAPAPAVLRWVENQDEENLYLSVLTLGELQRGVSKLLDRSRAEQLQAWLKDDLTQRFQRRILPVDQKVAVAWGEISGDAARRGETLPVMDSLIAATARVHGLVVVTRNVRDIERCRVPVTNPWPDTRADL</sequence>
<feature type="domain" description="PIN" evidence="9">
    <location>
        <begin position="3"/>
        <end position="125"/>
    </location>
</feature>
<evidence type="ECO:0000256" key="6">
    <source>
        <dbReference type="ARBA" id="ARBA00022842"/>
    </source>
</evidence>
<dbReference type="AlphaFoldDB" id="A0A2K8NA69"/>
<dbReference type="OrthoDB" id="9815354at2"/>
<keyword evidence="8" id="KW-0800">Toxin</keyword>
<dbReference type="InterPro" id="IPR022907">
    <property type="entry name" value="VapC_family"/>
</dbReference>
<comment type="cofactor">
    <cofactor evidence="1 8">
        <name>Mg(2+)</name>
        <dbReference type="ChEBI" id="CHEBI:18420"/>
    </cofactor>
</comment>
<dbReference type="RefSeq" id="WP_100668951.1">
    <property type="nucleotide sequence ID" value="NZ_CP024955.1"/>
</dbReference>
<dbReference type="CDD" id="cd18746">
    <property type="entry name" value="PIN_VapC4-5_FitB-like"/>
    <property type="match status" value="1"/>
</dbReference>
<dbReference type="PANTHER" id="PTHR33653:SF1">
    <property type="entry name" value="RIBONUCLEASE VAPC2"/>
    <property type="match status" value="1"/>
</dbReference>
<organism evidence="10 11">
    <name type="scientific">Kyrpidia spormannii</name>
    <dbReference type="NCBI Taxonomy" id="2055160"/>
    <lineage>
        <taxon>Bacteria</taxon>
        <taxon>Bacillati</taxon>
        <taxon>Bacillota</taxon>
        <taxon>Bacilli</taxon>
        <taxon>Bacillales</taxon>
        <taxon>Alicyclobacillaceae</taxon>
        <taxon>Kyrpidia</taxon>
    </lineage>
</organism>
<dbReference type="Gene3D" id="3.40.50.1010">
    <property type="entry name" value="5'-nuclease"/>
    <property type="match status" value="1"/>
</dbReference>
<dbReference type="InterPro" id="IPR029060">
    <property type="entry name" value="PIN-like_dom_sf"/>
</dbReference>
<comment type="similarity">
    <text evidence="7 8">Belongs to the PINc/VapC protein family.</text>
</comment>
<evidence type="ECO:0000256" key="5">
    <source>
        <dbReference type="ARBA" id="ARBA00022801"/>
    </source>
</evidence>
<dbReference type="EC" id="3.1.-.-" evidence="8"/>
<dbReference type="InterPro" id="IPR002716">
    <property type="entry name" value="PIN_dom"/>
</dbReference>
<dbReference type="EMBL" id="CP024955">
    <property type="protein sequence ID" value="ATY86203.1"/>
    <property type="molecule type" value="Genomic_DNA"/>
</dbReference>
<name>A0A2K8NA69_9BACL</name>
<evidence type="ECO:0000313" key="10">
    <source>
        <dbReference type="EMBL" id="ATY86203.1"/>
    </source>
</evidence>
<evidence type="ECO:0000256" key="8">
    <source>
        <dbReference type="HAMAP-Rule" id="MF_00265"/>
    </source>
</evidence>
<accession>A0A2K8NA69</accession>
<keyword evidence="5 8" id="KW-0378">Hydrolase</keyword>
<reference evidence="11" key="1">
    <citation type="submission" date="2017-11" db="EMBL/GenBank/DDBJ databases">
        <title>Complete Genome Sequence of Kyrpidia sp. Strain EA-1, a thermophilic, hydrogen-oxidizing Bacterium, isolated from the Azores.</title>
        <authorList>
            <person name="Reiner J.E."/>
            <person name="Lapp C.J."/>
            <person name="Bunk B."/>
            <person name="Gescher J."/>
        </authorList>
    </citation>
    <scope>NUCLEOTIDE SEQUENCE [LARGE SCALE GENOMIC DNA]</scope>
    <source>
        <strain evidence="11">EA-1</strain>
    </source>
</reference>
<evidence type="ECO:0000256" key="1">
    <source>
        <dbReference type="ARBA" id="ARBA00001946"/>
    </source>
</evidence>
<keyword evidence="2 8" id="KW-1277">Toxin-antitoxin system</keyword>
<evidence type="ECO:0000256" key="3">
    <source>
        <dbReference type="ARBA" id="ARBA00022722"/>
    </source>
</evidence>
<evidence type="ECO:0000313" key="11">
    <source>
        <dbReference type="Proteomes" id="UP000231932"/>
    </source>
</evidence>
<feature type="binding site" evidence="8">
    <location>
        <position position="105"/>
    </location>
    <ligand>
        <name>Mg(2+)</name>
        <dbReference type="ChEBI" id="CHEBI:18420"/>
    </ligand>
</feature>
<evidence type="ECO:0000256" key="4">
    <source>
        <dbReference type="ARBA" id="ARBA00022723"/>
    </source>
</evidence>
<evidence type="ECO:0000256" key="7">
    <source>
        <dbReference type="ARBA" id="ARBA00038093"/>
    </source>
</evidence>
<proteinExistence type="inferred from homology"/>
<comment type="function">
    <text evidence="8">Toxic component of a toxin-antitoxin (TA) system. An RNase.</text>
</comment>
<dbReference type="Pfam" id="PF01850">
    <property type="entry name" value="PIN"/>
    <property type="match status" value="1"/>
</dbReference>
<protein>
    <recommendedName>
        <fullName evidence="8">Ribonuclease VapC</fullName>
        <shortName evidence="8">RNase VapC</shortName>
        <ecNumber evidence="8">3.1.-.-</ecNumber>
    </recommendedName>
    <alternativeName>
        <fullName evidence="8">Toxin VapC</fullName>
    </alternativeName>
</protein>
<keyword evidence="11" id="KW-1185">Reference proteome</keyword>
<dbReference type="PANTHER" id="PTHR33653">
    <property type="entry name" value="RIBONUCLEASE VAPC2"/>
    <property type="match status" value="1"/>
</dbReference>
<dbReference type="HAMAP" id="MF_00265">
    <property type="entry name" value="VapC_Nob1"/>
    <property type="match status" value="1"/>
</dbReference>
<evidence type="ECO:0000256" key="2">
    <source>
        <dbReference type="ARBA" id="ARBA00022649"/>
    </source>
</evidence>
<dbReference type="GO" id="GO:0090729">
    <property type="term" value="F:toxin activity"/>
    <property type="evidence" value="ECO:0007669"/>
    <property type="project" value="UniProtKB-KW"/>
</dbReference>
<dbReference type="GO" id="GO:0016787">
    <property type="term" value="F:hydrolase activity"/>
    <property type="evidence" value="ECO:0007669"/>
    <property type="project" value="UniProtKB-KW"/>
</dbReference>
<keyword evidence="6 8" id="KW-0460">Magnesium</keyword>
<dbReference type="GO" id="GO:0004540">
    <property type="term" value="F:RNA nuclease activity"/>
    <property type="evidence" value="ECO:0007669"/>
    <property type="project" value="InterPro"/>
</dbReference>
<dbReference type="InterPro" id="IPR050556">
    <property type="entry name" value="Type_II_TA_system_RNase"/>
</dbReference>
<dbReference type="KEGG" id="kyr:CVV65_15750"/>
<evidence type="ECO:0000259" key="9">
    <source>
        <dbReference type="Pfam" id="PF01850"/>
    </source>
</evidence>
<dbReference type="Proteomes" id="UP000231932">
    <property type="component" value="Chromosome"/>
</dbReference>